<feature type="transmembrane region" description="Helical" evidence="1">
    <location>
        <begin position="6"/>
        <end position="26"/>
    </location>
</feature>
<evidence type="ECO:0000313" key="2">
    <source>
        <dbReference type="EMBL" id="MBX56325.1"/>
    </source>
</evidence>
<sequence length="48" mass="5504">MLEQFLIAMNLCIICLILTRISLFCCRRSPKAFRPIIEQITLGKIAHA</sequence>
<keyword evidence="1" id="KW-0812">Transmembrane</keyword>
<dbReference type="AlphaFoldDB" id="A0A2P2PNP4"/>
<organism evidence="2">
    <name type="scientific">Rhizophora mucronata</name>
    <name type="common">Asiatic mangrove</name>
    <dbReference type="NCBI Taxonomy" id="61149"/>
    <lineage>
        <taxon>Eukaryota</taxon>
        <taxon>Viridiplantae</taxon>
        <taxon>Streptophyta</taxon>
        <taxon>Embryophyta</taxon>
        <taxon>Tracheophyta</taxon>
        <taxon>Spermatophyta</taxon>
        <taxon>Magnoliopsida</taxon>
        <taxon>eudicotyledons</taxon>
        <taxon>Gunneridae</taxon>
        <taxon>Pentapetalae</taxon>
        <taxon>rosids</taxon>
        <taxon>fabids</taxon>
        <taxon>Malpighiales</taxon>
        <taxon>Rhizophoraceae</taxon>
        <taxon>Rhizophora</taxon>
    </lineage>
</organism>
<reference evidence="2" key="1">
    <citation type="submission" date="2018-02" db="EMBL/GenBank/DDBJ databases">
        <title>Rhizophora mucronata_Transcriptome.</title>
        <authorList>
            <person name="Meera S.P."/>
            <person name="Sreeshan A."/>
            <person name="Augustine A."/>
        </authorList>
    </citation>
    <scope>NUCLEOTIDE SEQUENCE</scope>
    <source>
        <tissue evidence="2">Leaf</tissue>
    </source>
</reference>
<evidence type="ECO:0000256" key="1">
    <source>
        <dbReference type="SAM" id="Phobius"/>
    </source>
</evidence>
<accession>A0A2P2PNP4</accession>
<keyword evidence="1" id="KW-0472">Membrane</keyword>
<protein>
    <submittedName>
        <fullName evidence="2">Uncharacterized protein</fullName>
    </submittedName>
</protein>
<name>A0A2P2PNP4_RHIMU</name>
<proteinExistence type="predicted"/>
<keyword evidence="1" id="KW-1133">Transmembrane helix</keyword>
<dbReference type="EMBL" id="GGEC01075841">
    <property type="protein sequence ID" value="MBX56325.1"/>
    <property type="molecule type" value="Transcribed_RNA"/>
</dbReference>